<feature type="compositionally biased region" description="Pro residues" evidence="1">
    <location>
        <begin position="7"/>
        <end position="24"/>
    </location>
</feature>
<evidence type="ECO:0000256" key="1">
    <source>
        <dbReference type="SAM" id="MobiDB-lite"/>
    </source>
</evidence>
<sequence length="72" mass="7812">MDSSAEPPSPPPRYPASPRSPEPAPLLTSREYYDLAKDPHQLTDKLYRATPAQEQALGIPALAARLAADRVS</sequence>
<reference evidence="2 3" key="1">
    <citation type="submission" date="2022-10" db="EMBL/GenBank/DDBJ databases">
        <title>The complete genomes of actinobacterial strains from the NBC collection.</title>
        <authorList>
            <person name="Joergensen T.S."/>
            <person name="Alvarez Arevalo M."/>
            <person name="Sterndorff E.B."/>
            <person name="Faurdal D."/>
            <person name="Vuksanovic O."/>
            <person name="Mourched A.-S."/>
            <person name="Charusanti P."/>
            <person name="Shaw S."/>
            <person name="Blin K."/>
            <person name="Weber T."/>
        </authorList>
    </citation>
    <scope>NUCLEOTIDE SEQUENCE [LARGE SCALE GENOMIC DNA]</scope>
    <source>
        <strain evidence="2 3">NBC_00123</strain>
    </source>
</reference>
<gene>
    <name evidence="2" type="ORF">OG814_35350</name>
</gene>
<keyword evidence="3" id="KW-1185">Reference proteome</keyword>
<proteinExistence type="predicted"/>
<evidence type="ECO:0000313" key="3">
    <source>
        <dbReference type="Proteomes" id="UP001622594"/>
    </source>
</evidence>
<name>A0ABZ1LIL2_9ACTN</name>
<organism evidence="2 3">
    <name type="scientific">Streptomyces zaomyceticus</name>
    <dbReference type="NCBI Taxonomy" id="68286"/>
    <lineage>
        <taxon>Bacteria</taxon>
        <taxon>Bacillati</taxon>
        <taxon>Actinomycetota</taxon>
        <taxon>Actinomycetes</taxon>
        <taxon>Kitasatosporales</taxon>
        <taxon>Streptomycetaceae</taxon>
        <taxon>Streptomyces</taxon>
    </lineage>
</organism>
<protein>
    <submittedName>
        <fullName evidence="2">Uncharacterized protein</fullName>
    </submittedName>
</protein>
<accession>A0ABZ1LIL2</accession>
<feature type="region of interest" description="Disordered" evidence="1">
    <location>
        <begin position="1"/>
        <end position="26"/>
    </location>
</feature>
<dbReference type="EMBL" id="CP108188">
    <property type="protein sequence ID" value="WTR74190.1"/>
    <property type="molecule type" value="Genomic_DNA"/>
</dbReference>
<evidence type="ECO:0000313" key="2">
    <source>
        <dbReference type="EMBL" id="WTR74190.1"/>
    </source>
</evidence>
<dbReference type="RefSeq" id="WP_405873792.1">
    <property type="nucleotide sequence ID" value="NZ_CP108188.1"/>
</dbReference>
<dbReference type="Proteomes" id="UP001622594">
    <property type="component" value="Chromosome"/>
</dbReference>